<proteinExistence type="predicted"/>
<evidence type="ECO:0008006" key="4">
    <source>
        <dbReference type="Google" id="ProtNLM"/>
    </source>
</evidence>
<organism evidence="2 3">
    <name type="scientific">Kipferlia bialata</name>
    <dbReference type="NCBI Taxonomy" id="797122"/>
    <lineage>
        <taxon>Eukaryota</taxon>
        <taxon>Metamonada</taxon>
        <taxon>Carpediemonas-like organisms</taxon>
        <taxon>Kipferlia</taxon>
    </lineage>
</organism>
<accession>A0A9K3CWJ8</accession>
<keyword evidence="3" id="KW-1185">Reference proteome</keyword>
<dbReference type="AlphaFoldDB" id="A0A9K3CWJ8"/>
<comment type="caution">
    <text evidence="2">The sequence shown here is derived from an EMBL/GenBank/DDBJ whole genome shotgun (WGS) entry which is preliminary data.</text>
</comment>
<evidence type="ECO:0000313" key="3">
    <source>
        <dbReference type="Proteomes" id="UP000265618"/>
    </source>
</evidence>
<dbReference type="Proteomes" id="UP000265618">
    <property type="component" value="Unassembled WGS sequence"/>
</dbReference>
<keyword evidence="1" id="KW-1133">Transmembrane helix</keyword>
<keyword evidence="1" id="KW-0812">Transmembrane</keyword>
<feature type="transmembrane region" description="Helical" evidence="1">
    <location>
        <begin position="59"/>
        <end position="80"/>
    </location>
</feature>
<dbReference type="EMBL" id="BDIP01001481">
    <property type="protein sequence ID" value="GIQ84496.1"/>
    <property type="molecule type" value="Genomic_DNA"/>
</dbReference>
<keyword evidence="1" id="KW-0472">Membrane</keyword>
<gene>
    <name evidence="2" type="ORF">KIPB_005993</name>
</gene>
<evidence type="ECO:0000313" key="2">
    <source>
        <dbReference type="EMBL" id="GIQ84496.1"/>
    </source>
</evidence>
<protein>
    <recommendedName>
        <fullName evidence="4">Adhesin domain-containing protein</fullName>
    </recommendedName>
</protein>
<reference evidence="2 3" key="1">
    <citation type="journal article" date="2018" name="PLoS ONE">
        <title>The draft genome of Kipferlia bialata reveals reductive genome evolution in fornicate parasites.</title>
        <authorList>
            <person name="Tanifuji G."/>
            <person name="Takabayashi S."/>
            <person name="Kume K."/>
            <person name="Takagi M."/>
            <person name="Nakayama T."/>
            <person name="Kamikawa R."/>
            <person name="Inagaki Y."/>
            <person name="Hashimoto T."/>
        </authorList>
    </citation>
    <scope>NUCLEOTIDE SEQUENCE [LARGE SCALE GENOMIC DNA]</scope>
    <source>
        <strain evidence="2">NY0173</strain>
    </source>
</reference>
<sequence length="384" mass="38808">MYVSAPLPRAPYKLVETSSASYPLVLSVAPVPGTADSDEASGASASKAKGIAGFCSVKWVVLSAVAVVLCVAVVVGWYPVVTMGYVMCSLASDVASSEARAYAYSPSSTYNVTLANGDINLVFFSPTMSSPPASVSSVTVDMTLYEQGDSGFSLVDINSEDATQLGIRVEQEGGLTSCVKADTTVYIPSFESGAGLYLSTGIGSVTVSCVGYTDSSDCPAALSFLGVTTGYGGVSIPGPLSVAAAVNVETHSGAVSVSGLECPGDVVFTQGGIWSGLELEGSVGGLSVDSSGGSVSASLSSCPYEAVVHTSRGSVDLDIDGCEGISFDARALMGSVTSEGTEAVCETDKPAHVTCTVGDTDASDVAEVEVSTGMGRVSFGWELD</sequence>
<evidence type="ECO:0000256" key="1">
    <source>
        <dbReference type="SAM" id="Phobius"/>
    </source>
</evidence>
<name>A0A9K3CWJ8_9EUKA</name>